<gene>
    <name evidence="1" type="ORF">METZ01_LOCUS337770</name>
</gene>
<protein>
    <submittedName>
        <fullName evidence="1">Uncharacterized protein</fullName>
    </submittedName>
</protein>
<dbReference type="AlphaFoldDB" id="A0A382QHJ2"/>
<reference evidence="1" key="1">
    <citation type="submission" date="2018-05" db="EMBL/GenBank/DDBJ databases">
        <authorList>
            <person name="Lanie J.A."/>
            <person name="Ng W.-L."/>
            <person name="Kazmierczak K.M."/>
            <person name="Andrzejewski T.M."/>
            <person name="Davidsen T.M."/>
            <person name="Wayne K.J."/>
            <person name="Tettelin H."/>
            <person name="Glass J.I."/>
            <person name="Rusch D."/>
            <person name="Podicherti R."/>
            <person name="Tsui H.-C.T."/>
            <person name="Winkler M.E."/>
        </authorList>
    </citation>
    <scope>NUCLEOTIDE SEQUENCE</scope>
</reference>
<name>A0A382QHJ2_9ZZZZ</name>
<feature type="non-terminal residue" evidence="1">
    <location>
        <position position="56"/>
    </location>
</feature>
<dbReference type="EMBL" id="UINC01114541">
    <property type="protein sequence ID" value="SVC84916.1"/>
    <property type="molecule type" value="Genomic_DNA"/>
</dbReference>
<accession>A0A382QHJ2</accession>
<sequence>MTTHQEWHRSFVSLGSPTGSRNGVGFYPCQGLYYEPAGQRATTALIATHYNVDFSE</sequence>
<evidence type="ECO:0000313" key="1">
    <source>
        <dbReference type="EMBL" id="SVC84916.1"/>
    </source>
</evidence>
<organism evidence="1">
    <name type="scientific">marine metagenome</name>
    <dbReference type="NCBI Taxonomy" id="408172"/>
    <lineage>
        <taxon>unclassified sequences</taxon>
        <taxon>metagenomes</taxon>
        <taxon>ecological metagenomes</taxon>
    </lineage>
</organism>
<proteinExistence type="predicted"/>